<evidence type="ECO:0000313" key="2">
    <source>
        <dbReference type="EMBL" id="SCU69596.1"/>
    </source>
</evidence>
<accession>A0A1G4IBD2</accession>
<dbReference type="EMBL" id="CZPT02001255">
    <property type="protein sequence ID" value="SCU69596.1"/>
    <property type="molecule type" value="Genomic_DNA"/>
</dbReference>
<comment type="caution">
    <text evidence="2">The sequence shown here is derived from an EMBL/GenBank/DDBJ whole genome shotgun (WGS) entry which is preliminary data.</text>
</comment>
<dbReference type="GeneID" id="92375102"/>
<feature type="compositionally biased region" description="Polar residues" evidence="1">
    <location>
        <begin position="174"/>
        <end position="194"/>
    </location>
</feature>
<evidence type="ECO:0000313" key="3">
    <source>
        <dbReference type="Proteomes" id="UP000195570"/>
    </source>
</evidence>
<proteinExistence type="predicted"/>
<dbReference type="Proteomes" id="UP000195570">
    <property type="component" value="Unassembled WGS sequence"/>
</dbReference>
<sequence>MATLQVRDFDPRTATHYYHCILAGIPHPVTLQSISSAIVPDSECESVQNLEKIGCQIVPYRLHVFKETLSLKFGVVDFFIHHSTSGESANPAEVHELFLQWFGSSLTRGVMSLNSWISLGQPRELHSATPFVSALMEKCSFFDAKVVSDIEKLRTFILSKVRFDNRGLNAHANNRSRVAASEDSSLQEEQTGTDCGNDPSVEWKSVGTLSASSLDSQELAWLSRQHRQFPSIAPANEREASATWELEPVRTFLQKALTPLVEVVK</sequence>
<evidence type="ECO:0000256" key="1">
    <source>
        <dbReference type="SAM" id="MobiDB-lite"/>
    </source>
</evidence>
<protein>
    <submittedName>
        <fullName evidence="2">Uncharacterized protein</fullName>
    </submittedName>
</protein>
<feature type="region of interest" description="Disordered" evidence="1">
    <location>
        <begin position="174"/>
        <end position="198"/>
    </location>
</feature>
<dbReference type="RefSeq" id="XP_067080543.1">
    <property type="nucleotide sequence ID" value="XM_067224442.1"/>
</dbReference>
<organism evidence="2 3">
    <name type="scientific">Trypanosoma equiperdum</name>
    <dbReference type="NCBI Taxonomy" id="5694"/>
    <lineage>
        <taxon>Eukaryota</taxon>
        <taxon>Discoba</taxon>
        <taxon>Euglenozoa</taxon>
        <taxon>Kinetoplastea</taxon>
        <taxon>Metakinetoplastina</taxon>
        <taxon>Trypanosomatida</taxon>
        <taxon>Trypanosomatidae</taxon>
        <taxon>Trypanosoma</taxon>
    </lineage>
</organism>
<dbReference type="VEuPathDB" id="TriTrypDB:TEOVI_000116200"/>
<dbReference type="AlphaFoldDB" id="A0A1G4IBD2"/>
<keyword evidence="3" id="KW-1185">Reference proteome</keyword>
<reference evidence="2" key="1">
    <citation type="submission" date="2016-09" db="EMBL/GenBank/DDBJ databases">
        <authorList>
            <person name="Hebert L."/>
            <person name="Moumen B."/>
        </authorList>
    </citation>
    <scope>NUCLEOTIDE SEQUENCE [LARGE SCALE GENOMIC DNA]</scope>
    <source>
        <strain evidence="2">OVI</strain>
    </source>
</reference>
<name>A0A1G4IBD2_TRYEQ</name>
<gene>
    <name evidence="2" type="ORF">TEOVI_000116200</name>
</gene>